<reference evidence="10 11" key="1">
    <citation type="submission" date="2020-10" db="EMBL/GenBank/DDBJ databases">
        <title>Ramlibacter sp. HM2 16S ribosomal RNA gene Genome sequencing and assembly.</title>
        <authorList>
            <person name="Kang M."/>
        </authorList>
    </citation>
    <scope>NUCLEOTIDE SEQUENCE [LARGE SCALE GENOMIC DNA]</scope>
    <source>
        <strain evidence="10 11">HM2</strain>
    </source>
</reference>
<dbReference type="Pfam" id="PF02518">
    <property type="entry name" value="HATPase_c"/>
    <property type="match status" value="1"/>
</dbReference>
<dbReference type="InterPro" id="IPR001789">
    <property type="entry name" value="Sig_transdc_resp-reg_receiver"/>
</dbReference>
<accession>A0ABR9S3K7</accession>
<dbReference type="SUPFAM" id="SSF47384">
    <property type="entry name" value="Homodimeric domain of signal transducing histidine kinase"/>
    <property type="match status" value="1"/>
</dbReference>
<evidence type="ECO:0000259" key="8">
    <source>
        <dbReference type="PROSITE" id="PS50109"/>
    </source>
</evidence>
<evidence type="ECO:0000256" key="3">
    <source>
        <dbReference type="ARBA" id="ARBA00022553"/>
    </source>
</evidence>
<evidence type="ECO:0000256" key="4">
    <source>
        <dbReference type="ARBA" id="ARBA00023012"/>
    </source>
</evidence>
<sequence length="591" mass="65038">MMQATSNRRVLVIDDMPAMHQDFRKTLASPAPRGELNQLEDELFGDLAPQPDAYEIDSAYQGREGLTRVEAALQAGRPYAMAFVDMRMPPGWDGVETVERLWQADPQLQVVICTAYSDHPWEEVLQRLDVRDRLLIVKKPFDMIEVSQLARSLTAKWSLARQATEYLNRLEATVEERTRELVLARDAAERANQAKDEFLSNMSHEIRTPMNAILGLSHLLLETELTEQQRDHVGRMHSSGEHLMGLLNDILDFSKIEAGSLELEATNFTLESVIARVAGTLAQRCGAKGLELVFDIGRDVPQQLVGDPLRLAQVLMNFTSNAIKFTQQGRVTISAAVQTWSSREVVLRLAVTDTGMGISPEQQRQLFQRFQQADASTTRRFGGSGLGLAISRQLAGLMGGEVGVDSEPGRGSSFWFTANLGLPGTTPPEEASPGVGRRSPPADHGRRQQEEARARLAGARVLLVEDNEVNQIVATSFLRKVGMHVDVAGDGQSALERLDAAAYDVVLMDMHMPVLDGMEATRIIRRNAAHASLVVIALTASVLPADRQRCLAAGMNDFIPKPFEPAAMWQTLLKWVPGPVASRAPGPAEFA</sequence>
<dbReference type="RefSeq" id="WP_193676722.1">
    <property type="nucleotide sequence ID" value="NZ_JADDIV010000003.1"/>
</dbReference>
<keyword evidence="6" id="KW-0175">Coiled coil</keyword>
<feature type="domain" description="Response regulatory" evidence="9">
    <location>
        <begin position="460"/>
        <end position="576"/>
    </location>
</feature>
<dbReference type="PANTHER" id="PTHR45339:SF1">
    <property type="entry name" value="HYBRID SIGNAL TRANSDUCTION HISTIDINE KINASE J"/>
    <property type="match status" value="1"/>
</dbReference>
<dbReference type="PANTHER" id="PTHR45339">
    <property type="entry name" value="HYBRID SIGNAL TRANSDUCTION HISTIDINE KINASE J"/>
    <property type="match status" value="1"/>
</dbReference>
<dbReference type="CDD" id="cd17546">
    <property type="entry name" value="REC_hyHK_CKI1_RcsC-like"/>
    <property type="match status" value="1"/>
</dbReference>
<dbReference type="SUPFAM" id="SSF52172">
    <property type="entry name" value="CheY-like"/>
    <property type="match status" value="2"/>
</dbReference>
<dbReference type="Gene3D" id="1.10.287.130">
    <property type="match status" value="1"/>
</dbReference>
<comment type="catalytic activity">
    <reaction evidence="1">
        <text>ATP + protein L-histidine = ADP + protein N-phospho-L-histidine.</text>
        <dbReference type="EC" id="2.7.13.3"/>
    </reaction>
</comment>
<evidence type="ECO:0000256" key="1">
    <source>
        <dbReference type="ARBA" id="ARBA00000085"/>
    </source>
</evidence>
<dbReference type="InterPro" id="IPR005467">
    <property type="entry name" value="His_kinase_dom"/>
</dbReference>
<protein>
    <recommendedName>
        <fullName evidence="2">histidine kinase</fullName>
        <ecNumber evidence="2">2.7.13.3</ecNumber>
    </recommendedName>
</protein>
<gene>
    <name evidence="10" type="ORF">IM787_11070</name>
</gene>
<dbReference type="Proteomes" id="UP000806285">
    <property type="component" value="Unassembled WGS sequence"/>
</dbReference>
<dbReference type="InterPro" id="IPR011006">
    <property type="entry name" value="CheY-like_superfamily"/>
</dbReference>
<feature type="modified residue" description="4-aspartylphosphate" evidence="5">
    <location>
        <position position="509"/>
    </location>
</feature>
<dbReference type="InterPro" id="IPR036097">
    <property type="entry name" value="HisK_dim/P_sf"/>
</dbReference>
<dbReference type="InterPro" id="IPR036890">
    <property type="entry name" value="HATPase_C_sf"/>
</dbReference>
<feature type="coiled-coil region" evidence="6">
    <location>
        <begin position="160"/>
        <end position="187"/>
    </location>
</feature>
<proteinExistence type="predicted"/>
<evidence type="ECO:0000259" key="9">
    <source>
        <dbReference type="PROSITE" id="PS50110"/>
    </source>
</evidence>
<dbReference type="CDD" id="cd00082">
    <property type="entry name" value="HisKA"/>
    <property type="match status" value="1"/>
</dbReference>
<dbReference type="Gene3D" id="3.30.565.10">
    <property type="entry name" value="Histidine kinase-like ATPase, C-terminal domain"/>
    <property type="match status" value="1"/>
</dbReference>
<evidence type="ECO:0000256" key="6">
    <source>
        <dbReference type="SAM" id="Coils"/>
    </source>
</evidence>
<dbReference type="SMART" id="SM00448">
    <property type="entry name" value="REC"/>
    <property type="match status" value="2"/>
</dbReference>
<dbReference type="PRINTS" id="PR00344">
    <property type="entry name" value="BCTRLSENSOR"/>
</dbReference>
<dbReference type="InterPro" id="IPR003661">
    <property type="entry name" value="HisK_dim/P_dom"/>
</dbReference>
<evidence type="ECO:0000256" key="5">
    <source>
        <dbReference type="PROSITE-ProRule" id="PRU00169"/>
    </source>
</evidence>
<comment type="caution">
    <text evidence="10">The sequence shown here is derived from an EMBL/GenBank/DDBJ whole genome shotgun (WGS) entry which is preliminary data.</text>
</comment>
<feature type="domain" description="Response regulatory" evidence="9">
    <location>
        <begin position="9"/>
        <end position="154"/>
    </location>
</feature>
<dbReference type="Pfam" id="PF00512">
    <property type="entry name" value="HisKA"/>
    <property type="match status" value="1"/>
</dbReference>
<dbReference type="InterPro" id="IPR004358">
    <property type="entry name" value="Sig_transdc_His_kin-like_C"/>
</dbReference>
<feature type="region of interest" description="Disordered" evidence="7">
    <location>
        <begin position="421"/>
        <end position="451"/>
    </location>
</feature>
<dbReference type="Gene3D" id="3.40.50.2300">
    <property type="match status" value="2"/>
</dbReference>
<dbReference type="PROSITE" id="PS50109">
    <property type="entry name" value="HIS_KIN"/>
    <property type="match status" value="1"/>
</dbReference>
<evidence type="ECO:0000256" key="2">
    <source>
        <dbReference type="ARBA" id="ARBA00012438"/>
    </source>
</evidence>
<evidence type="ECO:0000313" key="10">
    <source>
        <dbReference type="EMBL" id="MBE7368108.1"/>
    </source>
</evidence>
<keyword evidence="4" id="KW-0902">Two-component regulatory system</keyword>
<evidence type="ECO:0000313" key="11">
    <source>
        <dbReference type="Proteomes" id="UP000806285"/>
    </source>
</evidence>
<feature type="domain" description="Histidine kinase" evidence="8">
    <location>
        <begin position="201"/>
        <end position="422"/>
    </location>
</feature>
<dbReference type="SMART" id="SM00387">
    <property type="entry name" value="HATPase_c"/>
    <property type="match status" value="1"/>
</dbReference>
<evidence type="ECO:0000256" key="7">
    <source>
        <dbReference type="SAM" id="MobiDB-lite"/>
    </source>
</evidence>
<dbReference type="EMBL" id="JADDIV010000003">
    <property type="protein sequence ID" value="MBE7368108.1"/>
    <property type="molecule type" value="Genomic_DNA"/>
</dbReference>
<dbReference type="EC" id="2.7.13.3" evidence="2"/>
<keyword evidence="3 5" id="KW-0597">Phosphoprotein</keyword>
<dbReference type="SMART" id="SM00388">
    <property type="entry name" value="HisKA"/>
    <property type="match status" value="1"/>
</dbReference>
<dbReference type="InterPro" id="IPR003594">
    <property type="entry name" value="HATPase_dom"/>
</dbReference>
<dbReference type="CDD" id="cd16922">
    <property type="entry name" value="HATPase_EvgS-ArcB-TorS-like"/>
    <property type="match status" value="1"/>
</dbReference>
<dbReference type="SUPFAM" id="SSF55874">
    <property type="entry name" value="ATPase domain of HSP90 chaperone/DNA topoisomerase II/histidine kinase"/>
    <property type="match status" value="1"/>
</dbReference>
<feature type="modified residue" description="4-aspartylphosphate" evidence="5">
    <location>
        <position position="85"/>
    </location>
</feature>
<keyword evidence="11" id="KW-1185">Reference proteome</keyword>
<feature type="compositionally biased region" description="Basic and acidic residues" evidence="7">
    <location>
        <begin position="440"/>
        <end position="451"/>
    </location>
</feature>
<dbReference type="Pfam" id="PF00072">
    <property type="entry name" value="Response_reg"/>
    <property type="match status" value="2"/>
</dbReference>
<dbReference type="PROSITE" id="PS50110">
    <property type="entry name" value="RESPONSE_REGULATORY"/>
    <property type="match status" value="2"/>
</dbReference>
<name>A0ABR9S3K7_9BURK</name>
<organism evidence="10 11">
    <name type="scientific">Ramlibacter pallidus</name>
    <dbReference type="NCBI Taxonomy" id="2780087"/>
    <lineage>
        <taxon>Bacteria</taxon>
        <taxon>Pseudomonadati</taxon>
        <taxon>Pseudomonadota</taxon>
        <taxon>Betaproteobacteria</taxon>
        <taxon>Burkholderiales</taxon>
        <taxon>Comamonadaceae</taxon>
        <taxon>Ramlibacter</taxon>
    </lineage>
</organism>